<evidence type="ECO:0000256" key="1">
    <source>
        <dbReference type="ARBA" id="ARBA00001971"/>
    </source>
</evidence>
<sequence>MIAGSAAAASAGLSASTVFLSLLVPALVLYYIYFKISRRHMIELAEKIPGPEGLPLIGNTLLLLGSSDTMFRNLYRKSFEYDQIIKLWLGPKLLIFLMDPRDVEIILSSNVYIDKSAEYRFFQPWLGNGLLISTGTYLTARYRYQSASRLQNVPPSQILRGKNPLISNYH</sequence>
<evidence type="ECO:0000256" key="4">
    <source>
        <dbReference type="ARBA" id="ARBA00022723"/>
    </source>
</evidence>
<keyword evidence="4" id="KW-0479">Metal-binding</keyword>
<dbReference type="InterPro" id="IPR001128">
    <property type="entry name" value="Cyt_P450"/>
</dbReference>
<keyword evidence="5" id="KW-0560">Oxidoreductase</keyword>
<name>A0AAW2EAN0_9HYME</name>
<gene>
    <name evidence="9" type="ORF">PUN28_019659</name>
</gene>
<evidence type="ECO:0000256" key="7">
    <source>
        <dbReference type="ARBA" id="ARBA00023033"/>
    </source>
</evidence>
<evidence type="ECO:0000256" key="6">
    <source>
        <dbReference type="ARBA" id="ARBA00023004"/>
    </source>
</evidence>
<keyword evidence="3" id="KW-0349">Heme</keyword>
<keyword evidence="8" id="KW-1133">Transmembrane helix</keyword>
<evidence type="ECO:0000256" key="5">
    <source>
        <dbReference type="ARBA" id="ARBA00023002"/>
    </source>
</evidence>
<dbReference type="GO" id="GO:0020037">
    <property type="term" value="F:heme binding"/>
    <property type="evidence" value="ECO:0007669"/>
    <property type="project" value="InterPro"/>
</dbReference>
<dbReference type="Pfam" id="PF00067">
    <property type="entry name" value="p450"/>
    <property type="match status" value="1"/>
</dbReference>
<keyword evidence="7" id="KW-0503">Monooxygenase</keyword>
<comment type="similarity">
    <text evidence="2">Belongs to the cytochrome P450 family.</text>
</comment>
<dbReference type="Proteomes" id="UP001430953">
    <property type="component" value="Unassembled WGS sequence"/>
</dbReference>
<protein>
    <submittedName>
        <fullName evidence="9">Uncharacterized protein</fullName>
    </submittedName>
</protein>
<dbReference type="PANTHER" id="PTHR24291:SF106">
    <property type="entry name" value="CYTOCHROME P450 4G1-RELATED"/>
    <property type="match status" value="1"/>
</dbReference>
<keyword evidence="6" id="KW-0408">Iron</keyword>
<accession>A0AAW2EAN0</accession>
<dbReference type="GO" id="GO:0005506">
    <property type="term" value="F:iron ion binding"/>
    <property type="evidence" value="ECO:0007669"/>
    <property type="project" value="InterPro"/>
</dbReference>
<evidence type="ECO:0000313" key="9">
    <source>
        <dbReference type="EMBL" id="KAL0100473.1"/>
    </source>
</evidence>
<evidence type="ECO:0000256" key="2">
    <source>
        <dbReference type="ARBA" id="ARBA00010617"/>
    </source>
</evidence>
<feature type="transmembrane region" description="Helical" evidence="8">
    <location>
        <begin position="6"/>
        <end position="33"/>
    </location>
</feature>
<dbReference type="InterPro" id="IPR050196">
    <property type="entry name" value="Cytochrome_P450_Monoox"/>
</dbReference>
<dbReference type="AlphaFoldDB" id="A0AAW2EAN0"/>
<comment type="caution">
    <text evidence="9">The sequence shown here is derived from an EMBL/GenBank/DDBJ whole genome shotgun (WGS) entry which is preliminary data.</text>
</comment>
<proteinExistence type="inferred from homology"/>
<keyword evidence="10" id="KW-1185">Reference proteome</keyword>
<organism evidence="9 10">
    <name type="scientific">Cardiocondyla obscurior</name>
    <dbReference type="NCBI Taxonomy" id="286306"/>
    <lineage>
        <taxon>Eukaryota</taxon>
        <taxon>Metazoa</taxon>
        <taxon>Ecdysozoa</taxon>
        <taxon>Arthropoda</taxon>
        <taxon>Hexapoda</taxon>
        <taxon>Insecta</taxon>
        <taxon>Pterygota</taxon>
        <taxon>Neoptera</taxon>
        <taxon>Endopterygota</taxon>
        <taxon>Hymenoptera</taxon>
        <taxon>Apocrita</taxon>
        <taxon>Aculeata</taxon>
        <taxon>Formicoidea</taxon>
        <taxon>Formicidae</taxon>
        <taxon>Myrmicinae</taxon>
        <taxon>Cardiocondyla</taxon>
    </lineage>
</organism>
<dbReference type="InterPro" id="IPR036396">
    <property type="entry name" value="Cyt_P450_sf"/>
</dbReference>
<dbReference type="Gene3D" id="1.10.630.10">
    <property type="entry name" value="Cytochrome P450"/>
    <property type="match status" value="1"/>
</dbReference>
<reference evidence="9 10" key="1">
    <citation type="submission" date="2023-03" db="EMBL/GenBank/DDBJ databases">
        <title>High recombination rates correlate with genetic variation in Cardiocondyla obscurior ants.</title>
        <authorList>
            <person name="Errbii M."/>
        </authorList>
    </citation>
    <scope>NUCLEOTIDE SEQUENCE [LARGE SCALE GENOMIC DNA]</scope>
    <source>
        <strain evidence="9">Alpha-2009</strain>
        <tissue evidence="9">Whole body</tissue>
    </source>
</reference>
<comment type="cofactor">
    <cofactor evidence="1">
        <name>heme</name>
        <dbReference type="ChEBI" id="CHEBI:30413"/>
    </cofactor>
</comment>
<dbReference type="PANTHER" id="PTHR24291">
    <property type="entry name" value="CYTOCHROME P450 FAMILY 4"/>
    <property type="match status" value="1"/>
</dbReference>
<dbReference type="EMBL" id="JADYXP020000026">
    <property type="protein sequence ID" value="KAL0100473.1"/>
    <property type="molecule type" value="Genomic_DNA"/>
</dbReference>
<evidence type="ECO:0000313" key="10">
    <source>
        <dbReference type="Proteomes" id="UP001430953"/>
    </source>
</evidence>
<dbReference type="SUPFAM" id="SSF48264">
    <property type="entry name" value="Cytochrome P450"/>
    <property type="match status" value="1"/>
</dbReference>
<keyword evidence="8" id="KW-0812">Transmembrane</keyword>
<dbReference type="GO" id="GO:0004497">
    <property type="term" value="F:monooxygenase activity"/>
    <property type="evidence" value="ECO:0007669"/>
    <property type="project" value="UniProtKB-KW"/>
</dbReference>
<dbReference type="GO" id="GO:0016705">
    <property type="term" value="F:oxidoreductase activity, acting on paired donors, with incorporation or reduction of molecular oxygen"/>
    <property type="evidence" value="ECO:0007669"/>
    <property type="project" value="InterPro"/>
</dbReference>
<evidence type="ECO:0000256" key="8">
    <source>
        <dbReference type="SAM" id="Phobius"/>
    </source>
</evidence>
<evidence type="ECO:0000256" key="3">
    <source>
        <dbReference type="ARBA" id="ARBA00022617"/>
    </source>
</evidence>
<keyword evidence="8" id="KW-0472">Membrane</keyword>